<sequence length="139" mass="15504">MALRVKKRELTTMEILRGSPVLSAFRVSKFISAFTEHHLPVTNIYAEYVHFADLSAPLTDDEHTKLQQLLRYGPSLAEHAPEGILFLVTPRPGTLSPWSSKATDIAHNCGLSAVTRLERGIAYYITTTGLTENEHQQLS</sequence>
<dbReference type="GO" id="GO:0006164">
    <property type="term" value="P:purine nucleotide biosynthetic process"/>
    <property type="evidence" value="ECO:0007669"/>
    <property type="project" value="UniProtKB-KW"/>
</dbReference>
<accession>A0A5U8SZ59</accession>
<feature type="domain" description="Phosphoribosylformylglycinamidine synthase N-terminal" evidence="5">
    <location>
        <begin position="47"/>
        <end position="138"/>
    </location>
</feature>
<gene>
    <name evidence="6" type="ORF">DS524_28630</name>
</gene>
<feature type="non-terminal residue" evidence="6">
    <location>
        <position position="139"/>
    </location>
</feature>
<dbReference type="GO" id="GO:0005737">
    <property type="term" value="C:cytoplasm"/>
    <property type="evidence" value="ECO:0007669"/>
    <property type="project" value="TreeGrafter"/>
</dbReference>
<dbReference type="EMBL" id="AAGUAT010000341">
    <property type="protein sequence ID" value="EBR9859708.1"/>
    <property type="molecule type" value="Genomic_DNA"/>
</dbReference>
<dbReference type="GO" id="GO:0005524">
    <property type="term" value="F:ATP binding"/>
    <property type="evidence" value="ECO:0007669"/>
    <property type="project" value="UniProtKB-KW"/>
</dbReference>
<dbReference type="EC" id="6.3.5.3" evidence="6"/>
<dbReference type="InterPro" id="IPR036604">
    <property type="entry name" value="PurS-like_sf"/>
</dbReference>
<dbReference type="InterPro" id="IPR040707">
    <property type="entry name" value="FGAR-AT_N"/>
</dbReference>
<keyword evidence="4" id="KW-0067">ATP-binding</keyword>
<evidence type="ECO:0000256" key="2">
    <source>
        <dbReference type="ARBA" id="ARBA00022741"/>
    </source>
</evidence>
<dbReference type="Pfam" id="PF18076">
    <property type="entry name" value="FGAR-AT_N"/>
    <property type="match status" value="1"/>
</dbReference>
<dbReference type="PANTHER" id="PTHR10099">
    <property type="entry name" value="PHOSPHORIBOSYLFORMYLGLYCINAMIDINE SYNTHASE"/>
    <property type="match status" value="1"/>
</dbReference>
<dbReference type="PANTHER" id="PTHR10099:SF1">
    <property type="entry name" value="PHOSPHORIBOSYLFORMYLGLYCINAMIDINE SYNTHASE"/>
    <property type="match status" value="1"/>
</dbReference>
<evidence type="ECO:0000313" key="6">
    <source>
        <dbReference type="EMBL" id="EBR9859708.1"/>
    </source>
</evidence>
<evidence type="ECO:0000256" key="4">
    <source>
        <dbReference type="ARBA" id="ARBA00022840"/>
    </source>
</evidence>
<organism evidence="6">
    <name type="scientific">Salmonella enterica subsp. enterica serovar Chester</name>
    <dbReference type="NCBI Taxonomy" id="149386"/>
    <lineage>
        <taxon>Bacteria</taxon>
        <taxon>Pseudomonadati</taxon>
        <taxon>Pseudomonadota</taxon>
        <taxon>Gammaproteobacteria</taxon>
        <taxon>Enterobacterales</taxon>
        <taxon>Enterobacteriaceae</taxon>
        <taxon>Salmonella</taxon>
    </lineage>
</organism>
<keyword evidence="3" id="KW-0658">Purine biosynthesis</keyword>
<keyword evidence="1 6" id="KW-0436">Ligase</keyword>
<keyword evidence="2" id="KW-0547">Nucleotide-binding</keyword>
<evidence type="ECO:0000259" key="5">
    <source>
        <dbReference type="Pfam" id="PF18076"/>
    </source>
</evidence>
<evidence type="ECO:0000256" key="3">
    <source>
        <dbReference type="ARBA" id="ARBA00022755"/>
    </source>
</evidence>
<evidence type="ECO:0000256" key="1">
    <source>
        <dbReference type="ARBA" id="ARBA00022598"/>
    </source>
</evidence>
<dbReference type="SUPFAM" id="SSF82697">
    <property type="entry name" value="PurS-like"/>
    <property type="match status" value="1"/>
</dbReference>
<name>A0A5U8SZ59_SALET</name>
<comment type="caution">
    <text evidence="6">The sequence shown here is derived from an EMBL/GenBank/DDBJ whole genome shotgun (WGS) entry which is preliminary data.</text>
</comment>
<dbReference type="GO" id="GO:0004642">
    <property type="term" value="F:phosphoribosylformylglycinamidine synthase activity"/>
    <property type="evidence" value="ECO:0007669"/>
    <property type="project" value="UniProtKB-EC"/>
</dbReference>
<proteinExistence type="predicted"/>
<dbReference type="AlphaFoldDB" id="A0A5U8SZ59"/>
<protein>
    <submittedName>
        <fullName evidence="6">Phosphoribosylformylglycinamidine synthase</fullName>
        <ecNumber evidence="6">6.3.5.3</ecNumber>
    </submittedName>
</protein>
<reference evidence="6" key="1">
    <citation type="submission" date="2018-07" db="EMBL/GenBank/DDBJ databases">
        <authorList>
            <person name="Ashton P.M."/>
            <person name="Dallman T."/>
            <person name="Nair S."/>
            <person name="De Pinna E."/>
            <person name="Peters T."/>
            <person name="Grant K."/>
        </authorList>
    </citation>
    <scope>NUCLEOTIDE SEQUENCE</scope>
    <source>
        <strain evidence="6">296838</strain>
    </source>
</reference>